<evidence type="ECO:0000256" key="1">
    <source>
        <dbReference type="SAM" id="MobiDB-lite"/>
    </source>
</evidence>
<comment type="caution">
    <text evidence="2">The sequence shown here is derived from an EMBL/GenBank/DDBJ whole genome shotgun (WGS) entry which is preliminary data.</text>
</comment>
<keyword evidence="3" id="KW-1185">Reference proteome</keyword>
<feature type="region of interest" description="Disordered" evidence="1">
    <location>
        <begin position="169"/>
        <end position="194"/>
    </location>
</feature>
<dbReference type="EMBL" id="MU153608">
    <property type="protein sequence ID" value="KAF9439709.1"/>
    <property type="molecule type" value="Genomic_DNA"/>
</dbReference>
<evidence type="ECO:0000313" key="3">
    <source>
        <dbReference type="Proteomes" id="UP000807342"/>
    </source>
</evidence>
<organism evidence="2 3">
    <name type="scientific">Macrolepiota fuliginosa MF-IS2</name>
    <dbReference type="NCBI Taxonomy" id="1400762"/>
    <lineage>
        <taxon>Eukaryota</taxon>
        <taxon>Fungi</taxon>
        <taxon>Dikarya</taxon>
        <taxon>Basidiomycota</taxon>
        <taxon>Agaricomycotina</taxon>
        <taxon>Agaricomycetes</taxon>
        <taxon>Agaricomycetidae</taxon>
        <taxon>Agaricales</taxon>
        <taxon>Agaricineae</taxon>
        <taxon>Agaricaceae</taxon>
        <taxon>Macrolepiota</taxon>
    </lineage>
</organism>
<sequence length="207" mass="22657">MPPKKTALHFEDLTVQQQEELMQEYKAQHSSTGNAGSEGMEVDVDNLGEVVKCHWELEGSQVASWEKGKKKVKAKWVEMLEEEGNYPGTNDWVKGVLLACSLFLVIVARASHWTKTGPHPSATTVEMQKFPSLGLVSTFGSGRGFRFPQGLSSPSGITMKAPPMKITTSQESMHSSTITPIPIASWDDPEEPQETSISLASLHCEGV</sequence>
<feature type="compositionally biased region" description="Polar residues" evidence="1">
    <location>
        <begin position="169"/>
        <end position="179"/>
    </location>
</feature>
<gene>
    <name evidence="2" type="ORF">P691DRAFT_769072</name>
</gene>
<protein>
    <submittedName>
        <fullName evidence="2">Uncharacterized protein</fullName>
    </submittedName>
</protein>
<proteinExistence type="predicted"/>
<evidence type="ECO:0000313" key="2">
    <source>
        <dbReference type="EMBL" id="KAF9439709.1"/>
    </source>
</evidence>
<name>A0A9P5WXH7_9AGAR</name>
<reference evidence="2" key="1">
    <citation type="submission" date="2020-11" db="EMBL/GenBank/DDBJ databases">
        <authorList>
            <consortium name="DOE Joint Genome Institute"/>
            <person name="Ahrendt S."/>
            <person name="Riley R."/>
            <person name="Andreopoulos W."/>
            <person name="Labutti K."/>
            <person name="Pangilinan J."/>
            <person name="Ruiz-Duenas F.J."/>
            <person name="Barrasa J.M."/>
            <person name="Sanchez-Garcia M."/>
            <person name="Camarero S."/>
            <person name="Miyauchi S."/>
            <person name="Serrano A."/>
            <person name="Linde D."/>
            <person name="Babiker R."/>
            <person name="Drula E."/>
            <person name="Ayuso-Fernandez I."/>
            <person name="Pacheco R."/>
            <person name="Padilla G."/>
            <person name="Ferreira P."/>
            <person name="Barriuso J."/>
            <person name="Kellner H."/>
            <person name="Castanera R."/>
            <person name="Alfaro M."/>
            <person name="Ramirez L."/>
            <person name="Pisabarro A.G."/>
            <person name="Kuo A."/>
            <person name="Tritt A."/>
            <person name="Lipzen A."/>
            <person name="He G."/>
            <person name="Yan M."/>
            <person name="Ng V."/>
            <person name="Cullen D."/>
            <person name="Martin F."/>
            <person name="Rosso M.-N."/>
            <person name="Henrissat B."/>
            <person name="Hibbett D."/>
            <person name="Martinez A.T."/>
            <person name="Grigoriev I.V."/>
        </authorList>
    </citation>
    <scope>NUCLEOTIDE SEQUENCE</scope>
    <source>
        <strain evidence="2">MF-IS2</strain>
    </source>
</reference>
<accession>A0A9P5WXH7</accession>
<dbReference type="AlphaFoldDB" id="A0A9P5WXH7"/>
<dbReference type="Proteomes" id="UP000807342">
    <property type="component" value="Unassembled WGS sequence"/>
</dbReference>